<keyword evidence="2" id="KW-1185">Reference proteome</keyword>
<evidence type="ECO:0000313" key="2">
    <source>
        <dbReference type="Proteomes" id="UP000275473"/>
    </source>
</evidence>
<dbReference type="OrthoDB" id="2428952at2"/>
<organism evidence="1 2">
    <name type="scientific">Planococcus salinus</name>
    <dbReference type="NCBI Taxonomy" id="1848460"/>
    <lineage>
        <taxon>Bacteria</taxon>
        <taxon>Bacillati</taxon>
        <taxon>Bacillota</taxon>
        <taxon>Bacilli</taxon>
        <taxon>Bacillales</taxon>
        <taxon>Caryophanaceae</taxon>
        <taxon>Planococcus</taxon>
    </lineage>
</organism>
<dbReference type="RefSeq" id="WP_123164949.1">
    <property type="nucleotide sequence ID" value="NZ_RIAX01000004.1"/>
</dbReference>
<dbReference type="AlphaFoldDB" id="A0A3M8P994"/>
<proteinExistence type="predicted"/>
<dbReference type="Proteomes" id="UP000275473">
    <property type="component" value="Unassembled WGS sequence"/>
</dbReference>
<gene>
    <name evidence="1" type="ORF">EEX84_07245</name>
</gene>
<reference evidence="1 2" key="1">
    <citation type="journal article" date="2018" name="Int. J. Syst. Evol. Microbiol.">
        <title>Planococcus salinus sp. nov., a moderately halophilic bacterium isolated from a saline-alkali soil.</title>
        <authorList>
            <person name="Gan L."/>
        </authorList>
    </citation>
    <scope>NUCLEOTIDE SEQUENCE [LARGE SCALE GENOMIC DNA]</scope>
    <source>
        <strain evidence="1 2">LCB217</strain>
    </source>
</reference>
<name>A0A3M8P994_9BACL</name>
<sequence>MLADVVVGNNIDTPSWIAELQVIGAENIIVIDFEYSGEPEFRKKVLYISATDAKKYLRKFESVCFYKTMCAYPGMGGKMSTLYKK</sequence>
<comment type="caution">
    <text evidence="1">The sequence shown here is derived from an EMBL/GenBank/DDBJ whole genome shotgun (WGS) entry which is preliminary data.</text>
</comment>
<protein>
    <submittedName>
        <fullName evidence="1">Uncharacterized protein</fullName>
    </submittedName>
</protein>
<evidence type="ECO:0000313" key="1">
    <source>
        <dbReference type="EMBL" id="RNF39754.1"/>
    </source>
</evidence>
<dbReference type="EMBL" id="RIAX01000004">
    <property type="protein sequence ID" value="RNF39754.1"/>
    <property type="molecule type" value="Genomic_DNA"/>
</dbReference>
<accession>A0A3M8P994</accession>